<keyword evidence="4" id="KW-1185">Reference proteome</keyword>
<evidence type="ECO:0008006" key="5">
    <source>
        <dbReference type="Google" id="ProtNLM"/>
    </source>
</evidence>
<organism evidence="3 4">
    <name type="scientific">Cinchona calisaya</name>
    <dbReference type="NCBI Taxonomy" id="153742"/>
    <lineage>
        <taxon>Eukaryota</taxon>
        <taxon>Viridiplantae</taxon>
        <taxon>Streptophyta</taxon>
        <taxon>Embryophyta</taxon>
        <taxon>Tracheophyta</taxon>
        <taxon>Spermatophyta</taxon>
        <taxon>Magnoliopsida</taxon>
        <taxon>eudicotyledons</taxon>
        <taxon>Gunneridae</taxon>
        <taxon>Pentapetalae</taxon>
        <taxon>asterids</taxon>
        <taxon>lamiids</taxon>
        <taxon>Gentianales</taxon>
        <taxon>Rubiaceae</taxon>
        <taxon>Cinchonoideae</taxon>
        <taxon>Cinchoneae</taxon>
        <taxon>Cinchona</taxon>
    </lineage>
</organism>
<evidence type="ECO:0000313" key="4">
    <source>
        <dbReference type="Proteomes" id="UP001630127"/>
    </source>
</evidence>
<keyword evidence="1" id="KW-0812">Transmembrane</keyword>
<comment type="caution">
    <text evidence="3">The sequence shown here is derived from an EMBL/GenBank/DDBJ whole genome shotgun (WGS) entry which is preliminary data.</text>
</comment>
<sequence length="129" mass="15184">MFYKLCNLMLFLCEIEANDQLQDSTRPGVIVSNHVSYLDILYHMSSSFPSFVAKVFEFFGHQCFRRSSEINIYFVVDSWLTFFFLIMLLSVFFKEISGKASSSWSHQVSSFHIHFQLHLLTIAVFFRKN</sequence>
<feature type="transmembrane region" description="Helical" evidence="1">
    <location>
        <begin position="72"/>
        <end position="92"/>
    </location>
</feature>
<gene>
    <name evidence="3" type="ORF">ACH5RR_027326</name>
</gene>
<evidence type="ECO:0000256" key="2">
    <source>
        <dbReference type="SAM" id="SignalP"/>
    </source>
</evidence>
<evidence type="ECO:0000313" key="3">
    <source>
        <dbReference type="EMBL" id="KAL3514609.1"/>
    </source>
</evidence>
<feature type="chain" id="PRO_5044827050" description="Phospholipid/glycerol acyltransferase domain-containing protein" evidence="2">
    <location>
        <begin position="18"/>
        <end position="129"/>
    </location>
</feature>
<keyword evidence="1" id="KW-1133">Transmembrane helix</keyword>
<proteinExistence type="predicted"/>
<dbReference type="EMBL" id="JBJUIK010000011">
    <property type="protein sequence ID" value="KAL3514609.1"/>
    <property type="molecule type" value="Genomic_DNA"/>
</dbReference>
<protein>
    <recommendedName>
        <fullName evidence="5">Phospholipid/glycerol acyltransferase domain-containing protein</fullName>
    </recommendedName>
</protein>
<accession>A0ABD2Z6A2</accession>
<keyword evidence="2" id="KW-0732">Signal</keyword>
<evidence type="ECO:0000256" key="1">
    <source>
        <dbReference type="SAM" id="Phobius"/>
    </source>
</evidence>
<dbReference type="Proteomes" id="UP001630127">
    <property type="component" value="Unassembled WGS sequence"/>
</dbReference>
<feature type="signal peptide" evidence="2">
    <location>
        <begin position="1"/>
        <end position="17"/>
    </location>
</feature>
<keyword evidence="1" id="KW-0472">Membrane</keyword>
<reference evidence="3 4" key="1">
    <citation type="submission" date="2024-11" db="EMBL/GenBank/DDBJ databases">
        <title>A near-complete genome assembly of Cinchona calisaya.</title>
        <authorList>
            <person name="Lian D.C."/>
            <person name="Zhao X.W."/>
            <person name="Wei L."/>
        </authorList>
    </citation>
    <scope>NUCLEOTIDE SEQUENCE [LARGE SCALE GENOMIC DNA]</scope>
    <source>
        <tissue evidence="3">Nenye</tissue>
    </source>
</reference>
<feature type="transmembrane region" description="Helical" evidence="1">
    <location>
        <begin position="104"/>
        <end position="126"/>
    </location>
</feature>
<dbReference type="AlphaFoldDB" id="A0ABD2Z6A2"/>
<name>A0ABD2Z6A2_9GENT</name>